<dbReference type="Pfam" id="PF00782">
    <property type="entry name" value="DSPc"/>
    <property type="match status" value="1"/>
</dbReference>
<dbReference type="PROSITE" id="PS50056">
    <property type="entry name" value="TYR_PHOSPHATASE_2"/>
    <property type="match status" value="1"/>
</dbReference>
<dbReference type="InterPro" id="IPR020422">
    <property type="entry name" value="TYR_PHOSPHATASE_DUAL_dom"/>
</dbReference>
<feature type="region of interest" description="Disordered" evidence="5">
    <location>
        <begin position="1"/>
        <end position="34"/>
    </location>
</feature>
<dbReference type="GO" id="GO:0017017">
    <property type="term" value="F:MAP kinase tyrosine/serine/threonine phosphatase activity"/>
    <property type="evidence" value="ECO:0007669"/>
    <property type="project" value="TreeGrafter"/>
</dbReference>
<proteinExistence type="inferred from homology"/>
<dbReference type="AlphaFoldDB" id="A0A7S0HPL5"/>
<evidence type="ECO:0000256" key="4">
    <source>
        <dbReference type="ARBA" id="ARBA00022912"/>
    </source>
</evidence>
<dbReference type="InterPro" id="IPR000340">
    <property type="entry name" value="Dual-sp_phosphatase_cat-dom"/>
</dbReference>
<dbReference type="GO" id="GO:0043409">
    <property type="term" value="P:negative regulation of MAPK cascade"/>
    <property type="evidence" value="ECO:0007669"/>
    <property type="project" value="TreeGrafter"/>
</dbReference>
<dbReference type="SUPFAM" id="SSF52799">
    <property type="entry name" value="(Phosphotyrosine protein) phosphatases II"/>
    <property type="match status" value="1"/>
</dbReference>
<dbReference type="EC" id="3.1.3.48" evidence="2"/>
<evidence type="ECO:0000259" key="7">
    <source>
        <dbReference type="PROSITE" id="PS50056"/>
    </source>
</evidence>
<dbReference type="PANTHER" id="PTHR10159">
    <property type="entry name" value="DUAL SPECIFICITY PROTEIN PHOSPHATASE"/>
    <property type="match status" value="1"/>
</dbReference>
<keyword evidence="4" id="KW-0904">Protein phosphatase</keyword>
<sequence length="227" mass="24990">MPLSSFSWLGSSGRNANRLSHSGNSSPVSKKDPDFDEEAQKIFAALGLGKEGSSSRYNSCDPIWKHPRTGGTIYVGNVEAASNMDILKNKNISHIVNCTDNMPLYHQKTSSISYYRFDIASWWRHVKDDAESVIEFTQSVFAFVGEALASGKNVLIHCLAGAHRAGTTGCALLMHFGGLDTKAAIAVAKRLRPVIDPIGTLPDLLRKIEKANKLKFPKERFPITHFE</sequence>
<dbReference type="SMART" id="SM00195">
    <property type="entry name" value="DSPc"/>
    <property type="match status" value="1"/>
</dbReference>
<dbReference type="Gene3D" id="3.90.190.10">
    <property type="entry name" value="Protein tyrosine phosphatase superfamily"/>
    <property type="match status" value="1"/>
</dbReference>
<evidence type="ECO:0000256" key="5">
    <source>
        <dbReference type="SAM" id="MobiDB-lite"/>
    </source>
</evidence>
<evidence type="ECO:0000256" key="1">
    <source>
        <dbReference type="ARBA" id="ARBA00008601"/>
    </source>
</evidence>
<evidence type="ECO:0000313" key="8">
    <source>
        <dbReference type="EMBL" id="CAD8489462.1"/>
    </source>
</evidence>
<protein>
    <recommendedName>
        <fullName evidence="2">protein-tyrosine-phosphatase</fullName>
        <ecNumber evidence="2">3.1.3.48</ecNumber>
    </recommendedName>
</protein>
<dbReference type="InterPro" id="IPR000387">
    <property type="entry name" value="Tyr_Pase_dom"/>
</dbReference>
<feature type="domain" description="Tyrosine-protein phosphatase" evidence="6">
    <location>
        <begin position="64"/>
        <end position="214"/>
    </location>
</feature>
<keyword evidence="3" id="KW-0378">Hydrolase</keyword>
<evidence type="ECO:0000259" key="6">
    <source>
        <dbReference type="PROSITE" id="PS50054"/>
    </source>
</evidence>
<name>A0A7S0HPL5_9CRYP</name>
<gene>
    <name evidence="8" type="ORF">HPHI1048_LOCUS13377</name>
</gene>
<organism evidence="8">
    <name type="scientific">Hanusia phi</name>
    <dbReference type="NCBI Taxonomy" id="3032"/>
    <lineage>
        <taxon>Eukaryota</taxon>
        <taxon>Cryptophyceae</taxon>
        <taxon>Pyrenomonadales</taxon>
        <taxon>Geminigeraceae</taxon>
        <taxon>Hanusia</taxon>
    </lineage>
</organism>
<reference evidence="8" key="1">
    <citation type="submission" date="2021-01" db="EMBL/GenBank/DDBJ databases">
        <authorList>
            <person name="Corre E."/>
            <person name="Pelletier E."/>
            <person name="Niang G."/>
            <person name="Scheremetjew M."/>
            <person name="Finn R."/>
            <person name="Kale V."/>
            <person name="Holt S."/>
            <person name="Cochrane G."/>
            <person name="Meng A."/>
            <person name="Brown T."/>
            <person name="Cohen L."/>
        </authorList>
    </citation>
    <scope>NUCLEOTIDE SEQUENCE</scope>
    <source>
        <strain evidence="8">CCMP325</strain>
    </source>
</reference>
<dbReference type="PANTHER" id="PTHR10159:SF519">
    <property type="entry name" value="DUAL SPECIFICITY PROTEIN PHOSPHATASE MPK3"/>
    <property type="match status" value="1"/>
</dbReference>
<evidence type="ECO:0000256" key="3">
    <source>
        <dbReference type="ARBA" id="ARBA00022801"/>
    </source>
</evidence>
<dbReference type="GO" id="GO:0033550">
    <property type="term" value="F:MAP kinase tyrosine phosphatase activity"/>
    <property type="evidence" value="ECO:0007669"/>
    <property type="project" value="TreeGrafter"/>
</dbReference>
<dbReference type="EMBL" id="HBEO01019786">
    <property type="protein sequence ID" value="CAD8489462.1"/>
    <property type="molecule type" value="Transcribed_RNA"/>
</dbReference>
<dbReference type="GO" id="GO:0008330">
    <property type="term" value="F:protein tyrosine/threonine phosphatase activity"/>
    <property type="evidence" value="ECO:0007669"/>
    <property type="project" value="TreeGrafter"/>
</dbReference>
<feature type="compositionally biased region" description="Polar residues" evidence="5">
    <location>
        <begin position="1"/>
        <end position="28"/>
    </location>
</feature>
<dbReference type="InterPro" id="IPR029021">
    <property type="entry name" value="Prot-tyrosine_phosphatase-like"/>
</dbReference>
<evidence type="ECO:0000256" key="2">
    <source>
        <dbReference type="ARBA" id="ARBA00013064"/>
    </source>
</evidence>
<dbReference type="GO" id="GO:0005737">
    <property type="term" value="C:cytoplasm"/>
    <property type="evidence" value="ECO:0007669"/>
    <property type="project" value="TreeGrafter"/>
</dbReference>
<accession>A0A7S0HPL5</accession>
<comment type="similarity">
    <text evidence="1">Belongs to the protein-tyrosine phosphatase family. Non-receptor class dual specificity subfamily.</text>
</comment>
<dbReference type="CDD" id="cd14498">
    <property type="entry name" value="DSP"/>
    <property type="match status" value="1"/>
</dbReference>
<dbReference type="PROSITE" id="PS50054">
    <property type="entry name" value="TYR_PHOSPHATASE_DUAL"/>
    <property type="match status" value="1"/>
</dbReference>
<feature type="domain" description="Tyrosine specific protein phosphatases" evidence="7">
    <location>
        <begin position="134"/>
        <end position="193"/>
    </location>
</feature>